<evidence type="ECO:0000256" key="1">
    <source>
        <dbReference type="ARBA" id="ARBA00004370"/>
    </source>
</evidence>
<keyword evidence="4" id="KW-0813">Transport</keyword>
<dbReference type="GO" id="GO:0008137">
    <property type="term" value="F:NADH dehydrogenase (ubiquinone) activity"/>
    <property type="evidence" value="ECO:0007669"/>
    <property type="project" value="UniProtKB-EC"/>
</dbReference>
<dbReference type="OrthoDB" id="154075at2759"/>
<accession>A0A6V7HIX6</accession>
<evidence type="ECO:0000256" key="8">
    <source>
        <dbReference type="ARBA" id="ARBA00031029"/>
    </source>
</evidence>
<dbReference type="Gene3D" id="1.20.58.1610">
    <property type="entry name" value="NADH:ubiquinone/plastoquinone oxidoreductase, chain 3"/>
    <property type="match status" value="1"/>
</dbReference>
<comment type="similarity">
    <text evidence="2">Belongs to the complex I subunit 3 family.</text>
</comment>
<feature type="transmembrane region" description="Helical" evidence="10">
    <location>
        <begin position="20"/>
        <end position="43"/>
    </location>
</feature>
<keyword evidence="5 10" id="KW-0812">Transmembrane</keyword>
<keyword evidence="12" id="KW-1185">Reference proteome</keyword>
<feature type="non-terminal residue" evidence="11">
    <location>
        <position position="1"/>
    </location>
</feature>
<dbReference type="Pfam" id="PF00507">
    <property type="entry name" value="Oxidored_q4"/>
    <property type="match status" value="1"/>
</dbReference>
<organism evidence="11 12">
    <name type="scientific">Heterotrigona itama</name>
    <dbReference type="NCBI Taxonomy" id="395501"/>
    <lineage>
        <taxon>Eukaryota</taxon>
        <taxon>Metazoa</taxon>
        <taxon>Ecdysozoa</taxon>
        <taxon>Arthropoda</taxon>
        <taxon>Hexapoda</taxon>
        <taxon>Insecta</taxon>
        <taxon>Pterygota</taxon>
        <taxon>Neoptera</taxon>
        <taxon>Endopterygota</taxon>
        <taxon>Hymenoptera</taxon>
        <taxon>Apocrita</taxon>
        <taxon>Aculeata</taxon>
        <taxon>Apoidea</taxon>
        <taxon>Anthophila</taxon>
        <taxon>Apidae</taxon>
        <taxon>Heterotrigona</taxon>
    </lineage>
</organism>
<dbReference type="InterPro" id="IPR000440">
    <property type="entry name" value="NADH_UbQ/plastoQ_OxRdtase_su3"/>
</dbReference>
<keyword evidence="7 10" id="KW-0472">Membrane</keyword>
<dbReference type="InterPro" id="IPR038430">
    <property type="entry name" value="NDAH_ubi_oxred_su3_sf"/>
</dbReference>
<protein>
    <recommendedName>
        <fullName evidence="3">NADH-ubiquinone oxidoreductase chain 3</fullName>
    </recommendedName>
    <alternativeName>
        <fullName evidence="8">NADH dehydrogenase subunit 3</fullName>
    </alternativeName>
</protein>
<evidence type="ECO:0000256" key="3">
    <source>
        <dbReference type="ARBA" id="ARBA00021007"/>
    </source>
</evidence>
<evidence type="ECO:0000313" key="12">
    <source>
        <dbReference type="Proteomes" id="UP000752696"/>
    </source>
</evidence>
<comment type="catalytic activity">
    <reaction evidence="9">
        <text>a ubiquinone + NADH + 5 H(+)(in) = a ubiquinol + NAD(+) + 4 H(+)(out)</text>
        <dbReference type="Rhea" id="RHEA:29091"/>
        <dbReference type="Rhea" id="RHEA-COMP:9565"/>
        <dbReference type="Rhea" id="RHEA-COMP:9566"/>
        <dbReference type="ChEBI" id="CHEBI:15378"/>
        <dbReference type="ChEBI" id="CHEBI:16389"/>
        <dbReference type="ChEBI" id="CHEBI:17976"/>
        <dbReference type="ChEBI" id="CHEBI:57540"/>
        <dbReference type="ChEBI" id="CHEBI:57945"/>
        <dbReference type="EC" id="7.1.1.2"/>
    </reaction>
</comment>
<gene>
    <name evidence="11" type="ORF">MHI_LOCUS877660</name>
</gene>
<comment type="subcellular location">
    <subcellularLocation>
        <location evidence="1">Membrane</location>
    </subcellularLocation>
</comment>
<comment type="caution">
    <text evidence="11">The sequence shown here is derived from an EMBL/GenBank/DDBJ whole genome shotgun (WGS) entry which is preliminary data.</text>
</comment>
<feature type="non-terminal residue" evidence="11">
    <location>
        <position position="60"/>
    </location>
</feature>
<proteinExistence type="inferred from homology"/>
<dbReference type="GO" id="GO:0016020">
    <property type="term" value="C:membrane"/>
    <property type="evidence" value="ECO:0007669"/>
    <property type="project" value="UniProtKB-SubCell"/>
</dbReference>
<evidence type="ECO:0000256" key="4">
    <source>
        <dbReference type="ARBA" id="ARBA00022448"/>
    </source>
</evidence>
<evidence type="ECO:0000256" key="7">
    <source>
        <dbReference type="ARBA" id="ARBA00023136"/>
    </source>
</evidence>
<reference evidence="11" key="1">
    <citation type="submission" date="2020-07" db="EMBL/GenBank/DDBJ databases">
        <authorList>
            <person name="Nazaruddin N."/>
        </authorList>
    </citation>
    <scope>NUCLEOTIDE SEQUENCE</scope>
</reference>
<name>A0A6V7HIX6_9HYME</name>
<evidence type="ECO:0000256" key="10">
    <source>
        <dbReference type="SAM" id="Phobius"/>
    </source>
</evidence>
<dbReference type="AlphaFoldDB" id="A0A6V7HIX6"/>
<evidence type="ECO:0000313" key="11">
    <source>
        <dbReference type="EMBL" id="CAD1479742.1"/>
    </source>
</evidence>
<evidence type="ECO:0000256" key="6">
    <source>
        <dbReference type="ARBA" id="ARBA00022989"/>
    </source>
</evidence>
<sequence length="60" mass="7093">EKIPFECGFNPIPKFSLPFSLIRLLFLILDIEITLLIPLTIYLKYGTRENEIFSAERYSR</sequence>
<evidence type="ECO:0000256" key="9">
    <source>
        <dbReference type="ARBA" id="ARBA00049551"/>
    </source>
</evidence>
<dbReference type="Proteomes" id="UP000752696">
    <property type="component" value="Unassembled WGS sequence"/>
</dbReference>
<keyword evidence="6 10" id="KW-1133">Transmembrane helix</keyword>
<evidence type="ECO:0000256" key="5">
    <source>
        <dbReference type="ARBA" id="ARBA00022692"/>
    </source>
</evidence>
<dbReference type="EMBL" id="CAJDYZ010011612">
    <property type="protein sequence ID" value="CAD1479742.1"/>
    <property type="molecule type" value="Genomic_DNA"/>
</dbReference>
<evidence type="ECO:0000256" key="2">
    <source>
        <dbReference type="ARBA" id="ARBA00008472"/>
    </source>
</evidence>